<dbReference type="PANTHER" id="PTHR35370">
    <property type="entry name" value="CYTOPLASMIC PROTEIN-RELATED-RELATED"/>
    <property type="match status" value="1"/>
</dbReference>
<gene>
    <name evidence="1" type="ORF">Xedl_01678</name>
</gene>
<protein>
    <recommendedName>
        <fullName evidence="3">Type VI secretion system protein VasA</fullName>
    </recommendedName>
</protein>
<keyword evidence="2" id="KW-1185">Reference proteome</keyword>
<evidence type="ECO:0000313" key="1">
    <source>
        <dbReference type="EMBL" id="OKP03399.1"/>
    </source>
</evidence>
<comment type="caution">
    <text evidence="1">The sequence shown here is derived from an EMBL/GenBank/DDBJ whole genome shotgun (WGS) entry which is preliminary data.</text>
</comment>
<dbReference type="AlphaFoldDB" id="A0A1Q5TT48"/>
<accession>A0A1Q5TT48</accession>
<dbReference type="PANTHER" id="PTHR35370:SF1">
    <property type="entry name" value="TYPE VI SECRETION SYSTEM COMPONENT TSSF1"/>
    <property type="match status" value="1"/>
</dbReference>
<name>A0A1Q5TT48_9GAMM</name>
<evidence type="ECO:0008006" key="3">
    <source>
        <dbReference type="Google" id="ProtNLM"/>
    </source>
</evidence>
<dbReference type="RefSeq" id="WP_244149685.1">
    <property type="nucleotide sequence ID" value="NZ_CAWNAG010000202.1"/>
</dbReference>
<reference evidence="1 2" key="1">
    <citation type="submission" date="2016-09" db="EMBL/GenBank/DDBJ databases">
        <title>Xenorhabdus thuongxuanensis sp. nov. and Xenorhabdus eapokensis sp. nov., isolated from Steinernema species.</title>
        <authorList>
            <person name="Kaempfer P."/>
            <person name="Tobias N.J."/>
            <person name="Phan Ke L."/>
            <person name="Bode H.B."/>
            <person name="Glaeser S.P."/>
        </authorList>
    </citation>
    <scope>NUCLEOTIDE SEQUENCE [LARGE SCALE GENOMIC DNA]</scope>
    <source>
        <strain evidence="1 2">DL20</strain>
    </source>
</reference>
<sequence length="618" mass="70125">MYNKRALLINLPFYLTDIQHDTETLLIKHKLNSMKNEKESLYLKERAYLRELAGHIAKKSPHLAEFLVSSHDPDIVRVFEAFAFLIANLRDKLEDNFPEIVHGILSRIWPLALSPIPPTTIVQFTPTDDEHQGTAEIPISTSVSASLNGQLINFKTCRPLHIEPLIVQERAVRKTGTHSEIILILCQTGLASSFWQSGSLTFFLGTDIARATQLSLWLDQHICDISLNTQGERRTIKRFPDGWHGLLDEPLLPTAKSPYSGLQPLMEYYALPALYNFVTLDISSSCSKVPLNDDGTFELILRFEGELPLEDVEGAFLLGCVPAIHLENQTSPPVRLEAGNHRYPLPLGESVCLYRLREVQVVVQPEDSEQRGTPYHWLPIEQFVPAGRVSDNDAQPDTFYYQLQTESDFLGRTRHWLCFFDLTGNPANNLPEIAVSCSFIGYHKQALTLAQGAITVTPESAPSHLDVQNIIPVVTDYPPLLQENNSWPLLSCLSSPPMMLFATDSLKQFLRLFDPHNETNRPLSRQFQQHIDGIMQVKERLTDRLRRGEPVRGYVLSLTLDPGCYRTSGEMYRFSRLINQAMACFISQSTFVMLEIFTPDNSEVLWQFWHVDGLRPAM</sequence>
<dbReference type="Proteomes" id="UP000186268">
    <property type="component" value="Unassembled WGS sequence"/>
</dbReference>
<dbReference type="InterPro" id="IPR010272">
    <property type="entry name" value="T6SS_TssF"/>
</dbReference>
<evidence type="ECO:0000313" key="2">
    <source>
        <dbReference type="Proteomes" id="UP000186268"/>
    </source>
</evidence>
<dbReference type="STRING" id="1873482.Xedl_01678"/>
<dbReference type="EMBL" id="MKGQ01000009">
    <property type="protein sequence ID" value="OKP03399.1"/>
    <property type="molecule type" value="Genomic_DNA"/>
</dbReference>
<proteinExistence type="predicted"/>
<dbReference type="Pfam" id="PF05947">
    <property type="entry name" value="T6SS_TssF"/>
    <property type="match status" value="1"/>
</dbReference>
<organism evidence="1 2">
    <name type="scientific">Xenorhabdus eapokensis</name>
    <dbReference type="NCBI Taxonomy" id="1873482"/>
    <lineage>
        <taxon>Bacteria</taxon>
        <taxon>Pseudomonadati</taxon>
        <taxon>Pseudomonadota</taxon>
        <taxon>Gammaproteobacteria</taxon>
        <taxon>Enterobacterales</taxon>
        <taxon>Morganellaceae</taxon>
        <taxon>Xenorhabdus</taxon>
    </lineage>
</organism>